<organism evidence="3 4">
    <name type="scientific">Halospina denitrificans</name>
    <dbReference type="NCBI Taxonomy" id="332522"/>
    <lineage>
        <taxon>Bacteria</taxon>
        <taxon>Pseudomonadati</taxon>
        <taxon>Pseudomonadota</taxon>
        <taxon>Gammaproteobacteria</taxon>
        <taxon>Halospina</taxon>
    </lineage>
</organism>
<evidence type="ECO:0000256" key="2">
    <source>
        <dbReference type="SAM" id="Phobius"/>
    </source>
</evidence>
<feature type="compositionally biased region" description="Low complexity" evidence="1">
    <location>
        <begin position="94"/>
        <end position="108"/>
    </location>
</feature>
<feature type="region of interest" description="Disordered" evidence="1">
    <location>
        <begin position="90"/>
        <end position="110"/>
    </location>
</feature>
<dbReference type="EMBL" id="SOAX01000001">
    <property type="protein sequence ID" value="TDT44447.1"/>
    <property type="molecule type" value="Genomic_DNA"/>
</dbReference>
<evidence type="ECO:0000256" key="1">
    <source>
        <dbReference type="SAM" id="MobiDB-lite"/>
    </source>
</evidence>
<accession>A0A4R7K2Z6</accession>
<proteinExistence type="predicted"/>
<evidence type="ECO:0000313" key="3">
    <source>
        <dbReference type="EMBL" id="TDT44447.1"/>
    </source>
</evidence>
<keyword evidence="2" id="KW-1133">Transmembrane helix</keyword>
<protein>
    <recommendedName>
        <fullName evidence="5">Arginine N-succinyltransferase</fullName>
    </recommendedName>
</protein>
<evidence type="ECO:0008006" key="5">
    <source>
        <dbReference type="Google" id="ProtNLM"/>
    </source>
</evidence>
<comment type="caution">
    <text evidence="3">The sequence shown here is derived from an EMBL/GenBank/DDBJ whole genome shotgun (WGS) entry which is preliminary data.</text>
</comment>
<keyword evidence="4" id="KW-1185">Reference proteome</keyword>
<sequence length="239" mass="26017">MNHESGYGETDVGEEPVMDESGQQTHGQAVKKGFSGWQVLGIVLLAIVVTVGVSYWVLSQYVFVEAFDPVELNTSEQRTLQSKLRVLGVETREPSSPAAEPEPYSEAGASREVRFSERELNGMLANNTDLARKLAVDLSQDLLSVVLLVPLEEGFPLLGGQTLRVHAGVELAVNNDKPVVKLKGVSVMGVPLPNAWLGHLKNVDLVNEYADAPGFWRSFADGVDSVHVEDGQLVLKLRE</sequence>
<dbReference type="AlphaFoldDB" id="A0A4R7K2Z6"/>
<dbReference type="Proteomes" id="UP000295830">
    <property type="component" value="Unassembled WGS sequence"/>
</dbReference>
<feature type="transmembrane region" description="Helical" evidence="2">
    <location>
        <begin position="39"/>
        <end position="58"/>
    </location>
</feature>
<reference evidence="3 4" key="1">
    <citation type="submission" date="2019-03" db="EMBL/GenBank/DDBJ databases">
        <title>Genomic Encyclopedia of Type Strains, Phase IV (KMG-IV): sequencing the most valuable type-strain genomes for metagenomic binning, comparative biology and taxonomic classification.</title>
        <authorList>
            <person name="Goeker M."/>
        </authorList>
    </citation>
    <scope>NUCLEOTIDE SEQUENCE [LARGE SCALE GENOMIC DNA]</scope>
    <source>
        <strain evidence="3 4">DSM 15505</strain>
    </source>
</reference>
<gene>
    <name evidence="3" type="ORF">DES49_0551</name>
</gene>
<keyword evidence="2" id="KW-0812">Transmembrane</keyword>
<feature type="region of interest" description="Disordered" evidence="1">
    <location>
        <begin position="1"/>
        <end position="26"/>
    </location>
</feature>
<keyword evidence="2" id="KW-0472">Membrane</keyword>
<dbReference type="RefSeq" id="WP_243864834.1">
    <property type="nucleotide sequence ID" value="NZ_SOAX01000001.1"/>
</dbReference>
<name>A0A4R7K2Z6_9GAMM</name>
<evidence type="ECO:0000313" key="4">
    <source>
        <dbReference type="Proteomes" id="UP000295830"/>
    </source>
</evidence>